<organism evidence="12 13">
    <name type="scientific">Allofournierella massiliensis</name>
    <dbReference type="NCBI Taxonomy" id="1650663"/>
    <lineage>
        <taxon>Bacteria</taxon>
        <taxon>Bacillati</taxon>
        <taxon>Bacillota</taxon>
        <taxon>Clostridia</taxon>
        <taxon>Eubacteriales</taxon>
        <taxon>Oscillospiraceae</taxon>
        <taxon>Allofournierella</taxon>
    </lineage>
</organism>
<evidence type="ECO:0000256" key="6">
    <source>
        <dbReference type="ARBA" id="ARBA00023163"/>
    </source>
</evidence>
<dbReference type="Gene3D" id="6.10.250.690">
    <property type="match status" value="1"/>
</dbReference>
<dbReference type="STRING" id="1650663.GCA_001486665_00549"/>
<dbReference type="OrthoDB" id="9790442at2"/>
<dbReference type="SMART" id="SM00862">
    <property type="entry name" value="Trans_reg_C"/>
    <property type="match status" value="1"/>
</dbReference>
<feature type="domain" description="Response regulatory" evidence="10">
    <location>
        <begin position="4"/>
        <end position="117"/>
    </location>
</feature>
<dbReference type="Pfam" id="PF00486">
    <property type="entry name" value="Trans_reg_C"/>
    <property type="match status" value="1"/>
</dbReference>
<dbReference type="SMART" id="SM00448">
    <property type="entry name" value="REC"/>
    <property type="match status" value="1"/>
</dbReference>
<evidence type="ECO:0000256" key="8">
    <source>
        <dbReference type="PROSITE-ProRule" id="PRU00169"/>
    </source>
</evidence>
<evidence type="ECO:0000313" key="13">
    <source>
        <dbReference type="Proteomes" id="UP000295184"/>
    </source>
</evidence>
<name>A0A4R1QRD0_9FIRM</name>
<dbReference type="Gene3D" id="1.10.10.10">
    <property type="entry name" value="Winged helix-like DNA-binding domain superfamily/Winged helix DNA-binding domain"/>
    <property type="match status" value="1"/>
</dbReference>
<evidence type="ECO:0000256" key="4">
    <source>
        <dbReference type="ARBA" id="ARBA00023015"/>
    </source>
</evidence>
<keyword evidence="5 9" id="KW-0238">DNA-binding</keyword>
<keyword evidence="4" id="KW-0805">Transcription regulation</keyword>
<dbReference type="PANTHER" id="PTHR48111">
    <property type="entry name" value="REGULATOR OF RPOS"/>
    <property type="match status" value="1"/>
</dbReference>
<dbReference type="FunFam" id="3.40.50.2300:FF:000001">
    <property type="entry name" value="DNA-binding response regulator PhoB"/>
    <property type="match status" value="1"/>
</dbReference>
<dbReference type="InterPro" id="IPR001789">
    <property type="entry name" value="Sig_transdc_resp-reg_receiver"/>
</dbReference>
<evidence type="ECO:0000256" key="1">
    <source>
        <dbReference type="ARBA" id="ARBA00018672"/>
    </source>
</evidence>
<evidence type="ECO:0000259" key="11">
    <source>
        <dbReference type="PROSITE" id="PS51755"/>
    </source>
</evidence>
<reference evidence="12 13" key="1">
    <citation type="submission" date="2019-03" db="EMBL/GenBank/DDBJ databases">
        <title>Genomic Encyclopedia of Type Strains, Phase IV (KMG-IV): sequencing the most valuable type-strain genomes for metagenomic binning, comparative biology and taxonomic classification.</title>
        <authorList>
            <person name="Goeker M."/>
        </authorList>
    </citation>
    <scope>NUCLEOTIDE SEQUENCE [LARGE SCALE GENOMIC DNA]</scope>
    <source>
        <strain evidence="12 13">DSM 100451</strain>
    </source>
</reference>
<evidence type="ECO:0000256" key="9">
    <source>
        <dbReference type="PROSITE-ProRule" id="PRU01091"/>
    </source>
</evidence>
<sequence>MPHTILIAEDDQDITTLVKLYLESSGYRVLCAPDGATALDLARTESIDMAVLDIMMPRMNGYELTRELRAISNMPILILSAKNTDNDKILGLELGADDYLTKPFNPLEIIARVKANLRRFYQLNPTSPVLPGSNVLLLGPLRLDLDAMSLTKNGAPISLTPTEYKILSCLMRAPGRIFTKVQLYEAVSGTYFESDENTMMVHISKLRDKIEDDPRHPCFIKTVRGLGYKIEAVETN</sequence>
<evidence type="ECO:0000256" key="7">
    <source>
        <dbReference type="ARBA" id="ARBA00024867"/>
    </source>
</evidence>
<protein>
    <recommendedName>
        <fullName evidence="1">Stage 0 sporulation protein A homolog</fullName>
    </recommendedName>
</protein>
<dbReference type="RefSeq" id="WP_058963058.1">
    <property type="nucleotide sequence ID" value="NZ_CABKVM010000012.1"/>
</dbReference>
<dbReference type="Gene3D" id="3.40.50.2300">
    <property type="match status" value="1"/>
</dbReference>
<dbReference type="InterPro" id="IPR036388">
    <property type="entry name" value="WH-like_DNA-bd_sf"/>
</dbReference>
<dbReference type="CDD" id="cd00383">
    <property type="entry name" value="trans_reg_C"/>
    <property type="match status" value="1"/>
</dbReference>
<dbReference type="EMBL" id="SLUM01000036">
    <property type="protein sequence ID" value="TCL53364.1"/>
    <property type="molecule type" value="Genomic_DNA"/>
</dbReference>
<gene>
    <name evidence="12" type="ORF">EDD77_1363</name>
</gene>
<accession>A0A4R1QRD0</accession>
<proteinExistence type="predicted"/>
<dbReference type="GO" id="GO:0032993">
    <property type="term" value="C:protein-DNA complex"/>
    <property type="evidence" value="ECO:0007669"/>
    <property type="project" value="TreeGrafter"/>
</dbReference>
<dbReference type="Proteomes" id="UP000295184">
    <property type="component" value="Unassembled WGS sequence"/>
</dbReference>
<feature type="modified residue" description="4-aspartylphosphate" evidence="8">
    <location>
        <position position="53"/>
    </location>
</feature>
<dbReference type="GO" id="GO:0005829">
    <property type="term" value="C:cytosol"/>
    <property type="evidence" value="ECO:0007669"/>
    <property type="project" value="TreeGrafter"/>
</dbReference>
<keyword evidence="2 8" id="KW-0597">Phosphoprotein</keyword>
<comment type="caution">
    <text evidence="12">The sequence shown here is derived from an EMBL/GenBank/DDBJ whole genome shotgun (WGS) entry which is preliminary data.</text>
</comment>
<keyword evidence="6" id="KW-0804">Transcription</keyword>
<dbReference type="GO" id="GO:0000976">
    <property type="term" value="F:transcription cis-regulatory region binding"/>
    <property type="evidence" value="ECO:0007669"/>
    <property type="project" value="TreeGrafter"/>
</dbReference>
<dbReference type="CDD" id="cd17574">
    <property type="entry name" value="REC_OmpR"/>
    <property type="match status" value="1"/>
</dbReference>
<evidence type="ECO:0000256" key="3">
    <source>
        <dbReference type="ARBA" id="ARBA00023012"/>
    </source>
</evidence>
<dbReference type="AlphaFoldDB" id="A0A4R1QRD0"/>
<evidence type="ECO:0000259" key="10">
    <source>
        <dbReference type="PROSITE" id="PS50110"/>
    </source>
</evidence>
<feature type="DNA-binding region" description="OmpR/PhoB-type" evidence="9">
    <location>
        <begin position="133"/>
        <end position="232"/>
    </location>
</feature>
<dbReference type="InterPro" id="IPR011006">
    <property type="entry name" value="CheY-like_superfamily"/>
</dbReference>
<dbReference type="Pfam" id="PF00072">
    <property type="entry name" value="Response_reg"/>
    <property type="match status" value="1"/>
</dbReference>
<evidence type="ECO:0000256" key="2">
    <source>
        <dbReference type="ARBA" id="ARBA00022553"/>
    </source>
</evidence>
<evidence type="ECO:0000256" key="5">
    <source>
        <dbReference type="ARBA" id="ARBA00023125"/>
    </source>
</evidence>
<keyword evidence="3" id="KW-0902">Two-component regulatory system</keyword>
<dbReference type="PROSITE" id="PS50110">
    <property type="entry name" value="RESPONSE_REGULATORY"/>
    <property type="match status" value="1"/>
</dbReference>
<dbReference type="GO" id="GO:0000156">
    <property type="term" value="F:phosphorelay response regulator activity"/>
    <property type="evidence" value="ECO:0007669"/>
    <property type="project" value="TreeGrafter"/>
</dbReference>
<dbReference type="SUPFAM" id="SSF52172">
    <property type="entry name" value="CheY-like"/>
    <property type="match status" value="1"/>
</dbReference>
<feature type="domain" description="OmpR/PhoB-type" evidence="11">
    <location>
        <begin position="133"/>
        <end position="232"/>
    </location>
</feature>
<dbReference type="GO" id="GO:0006355">
    <property type="term" value="P:regulation of DNA-templated transcription"/>
    <property type="evidence" value="ECO:0007669"/>
    <property type="project" value="InterPro"/>
</dbReference>
<dbReference type="InterPro" id="IPR039420">
    <property type="entry name" value="WalR-like"/>
</dbReference>
<dbReference type="FunFam" id="1.10.10.10:FF:000018">
    <property type="entry name" value="DNA-binding response regulator ResD"/>
    <property type="match status" value="1"/>
</dbReference>
<dbReference type="PANTHER" id="PTHR48111:SF40">
    <property type="entry name" value="PHOSPHATE REGULON TRANSCRIPTIONAL REGULATORY PROTEIN PHOB"/>
    <property type="match status" value="1"/>
</dbReference>
<evidence type="ECO:0000313" key="12">
    <source>
        <dbReference type="EMBL" id="TCL53364.1"/>
    </source>
</evidence>
<comment type="function">
    <text evidence="7">May play the central regulatory role in sporulation. It may be an element of the effector pathway responsible for the activation of sporulation genes in response to nutritional stress. Spo0A may act in concert with spo0H (a sigma factor) to control the expression of some genes that are critical to the sporulation process.</text>
</comment>
<dbReference type="InterPro" id="IPR001867">
    <property type="entry name" value="OmpR/PhoB-type_DNA-bd"/>
</dbReference>
<dbReference type="GeneID" id="97382304"/>
<dbReference type="PROSITE" id="PS51755">
    <property type="entry name" value="OMPR_PHOB"/>
    <property type="match status" value="1"/>
</dbReference>